<comment type="function">
    <text evidence="17">Factor XIII is activated by thrombin and calcium ion to a transglutaminase that catalyzes the formation of gamma-glutamyl-epsilon-lysine cross-links between fibrin chains, thus stabilizing the fibrin clot. Also cross-link alpha-2-plasmin inhibitor, or fibronectin, to the alpha chains of fibrin.</text>
</comment>
<dbReference type="Gene3D" id="3.90.260.10">
    <property type="entry name" value="Transglutaminase-like"/>
    <property type="match status" value="1"/>
</dbReference>
<dbReference type="Bgee" id="ENSSSCG00000024310">
    <property type="expression patterns" value="Expressed in blood and 34 other cell types or tissues"/>
</dbReference>
<dbReference type="SUPFAM" id="SSF49309">
    <property type="entry name" value="Transglutaminase, two C-terminal domains"/>
    <property type="match status" value="2"/>
</dbReference>
<dbReference type="Pfam" id="PF01841">
    <property type="entry name" value="Transglut_core"/>
    <property type="match status" value="1"/>
</dbReference>
<dbReference type="InterPro" id="IPR013783">
    <property type="entry name" value="Ig-like_fold"/>
</dbReference>
<dbReference type="PANTHER" id="PTHR11590:SF42">
    <property type="entry name" value="COAGULATION FACTOR XIII A CHAIN"/>
    <property type="match status" value="1"/>
</dbReference>
<evidence type="ECO:0000256" key="10">
    <source>
        <dbReference type="ARBA" id="ARBA00022990"/>
    </source>
</evidence>
<evidence type="ECO:0000256" key="1">
    <source>
        <dbReference type="ARBA" id="ARBA00004496"/>
    </source>
</evidence>
<keyword evidence="12" id="KW-0865">Zymogen</keyword>
<evidence type="ECO:0000256" key="2">
    <source>
        <dbReference type="ARBA" id="ARBA00004613"/>
    </source>
</evidence>
<feature type="binding site" evidence="23">
    <location>
        <position position="440"/>
    </location>
    <ligand>
        <name>Ca(2+)</name>
        <dbReference type="ChEBI" id="CHEBI:29108"/>
    </ligand>
</feature>
<evidence type="ECO:0007829" key="29">
    <source>
        <dbReference type="PeptideAtlas" id="A0A5G2RIC7"/>
    </source>
</evidence>
<dbReference type="InterPro" id="IPR001102">
    <property type="entry name" value="Transglutaminase_N"/>
</dbReference>
<evidence type="ECO:0000313" key="26">
    <source>
        <dbReference type="Ensembl" id="ENSSSCP00000071307.1"/>
    </source>
</evidence>
<dbReference type="ExpressionAtlas" id="A0A5G2RIC7">
    <property type="expression patterns" value="baseline and differential"/>
</dbReference>
<name>A0A5G2RIC7_PIG</name>
<dbReference type="VGNC" id="VGNC:87858">
    <property type="gene designation" value="F13A1"/>
</dbReference>
<dbReference type="InterPro" id="IPR050779">
    <property type="entry name" value="Transglutaminase"/>
</dbReference>
<comment type="cofactor">
    <cofactor evidence="23">
        <name>Ca(2+)</name>
        <dbReference type="ChEBI" id="CHEBI:29108"/>
    </cofactor>
    <text evidence="23">Binds 1 Ca(2+) ion per subunit.</text>
</comment>
<dbReference type="GO" id="GO:0046872">
    <property type="term" value="F:metal ion binding"/>
    <property type="evidence" value="ECO:0007669"/>
    <property type="project" value="UniProtKB-KW"/>
</dbReference>
<keyword evidence="4" id="KW-0963">Cytoplasm</keyword>
<dbReference type="Reactome" id="R-SSC-140875">
    <property type="pathway name" value="Common Pathway of Fibrin Clot Formation"/>
</dbReference>
<dbReference type="InterPro" id="IPR036985">
    <property type="entry name" value="Transglutaminase-like_sf"/>
</dbReference>
<dbReference type="InterPro" id="IPR013808">
    <property type="entry name" value="Transglutaminase_AS"/>
</dbReference>
<dbReference type="InterPro" id="IPR038765">
    <property type="entry name" value="Papain-like_cys_pep_sf"/>
</dbReference>
<dbReference type="InterPro" id="IPR023608">
    <property type="entry name" value="Transglutaminase_animal"/>
</dbReference>
<reference evidence="26" key="2">
    <citation type="journal article" date="2020" name="Gigascience">
        <title>An improved pig reference genome sequence to enable pig genetics and genomics research.</title>
        <authorList>
            <person name="Warr A."/>
            <person name="Affara N."/>
            <person name="Aken B."/>
            <person name="Beiki H."/>
            <person name="Bickhart D.M."/>
            <person name="Billis K."/>
            <person name="Chow W."/>
            <person name="Eory L."/>
            <person name="Finlayson H.A."/>
            <person name="Flicek P."/>
            <person name="Giron C.G."/>
            <person name="Griffin D.K."/>
            <person name="Hall R."/>
            <person name="Hannum G."/>
            <person name="Hourlier T."/>
            <person name="Howe K."/>
            <person name="Hume D.A."/>
            <person name="Izuogu O."/>
            <person name="Kim K."/>
            <person name="Koren S."/>
            <person name="Liu H."/>
            <person name="Manchanda N."/>
            <person name="Martin F.J."/>
            <person name="Nonneman D.J."/>
            <person name="O'Connor R.E."/>
            <person name="Phillippy A.M."/>
            <person name="Rohrer G.A."/>
            <person name="Rosen B.D."/>
            <person name="Rund L.A."/>
            <person name="Sargent C.A."/>
            <person name="Schook L.B."/>
            <person name="Schroeder S.G."/>
            <person name="Schwartz A.S."/>
            <person name="Skinner B.M."/>
            <person name="Talbot R."/>
            <person name="Tseng E."/>
            <person name="Tuggle C.K."/>
            <person name="Watson M."/>
            <person name="Smith T.P.L."/>
            <person name="Archibald A.L."/>
        </authorList>
    </citation>
    <scope>NUCLEOTIDE SEQUENCE [LARGE SCALE GENOMIC DNA]</scope>
    <source>
        <strain evidence="26">Duroc</strain>
    </source>
</reference>
<evidence type="ECO:0000256" key="5">
    <source>
        <dbReference type="ARBA" id="ARBA00022525"/>
    </source>
</evidence>
<evidence type="ECO:0000256" key="19">
    <source>
        <dbReference type="ARBA" id="ARBA00072805"/>
    </source>
</evidence>
<dbReference type="FunFam" id="2.60.40.10:FF:000978">
    <property type="entry name" value="coagulation factor XIII A chain"/>
    <property type="match status" value="1"/>
</dbReference>
<dbReference type="GeneTree" id="ENSGT01050000244939"/>
<dbReference type="FunFam" id="2.60.40.10:FF:001301">
    <property type="entry name" value="Coagulation factor XIII A chain"/>
    <property type="match status" value="1"/>
</dbReference>
<dbReference type="FunFam" id="2.60.40.10:FF:000171">
    <property type="entry name" value="protein-glutamine gamma-glutamyltransferase 6"/>
    <property type="match status" value="1"/>
</dbReference>
<dbReference type="InterPro" id="IPR036238">
    <property type="entry name" value="Transglutaminase_C_sf"/>
</dbReference>
<reference evidence="26" key="3">
    <citation type="submission" date="2025-08" db="UniProtKB">
        <authorList>
            <consortium name="Ensembl"/>
        </authorList>
    </citation>
    <scope>IDENTIFICATION</scope>
</reference>
<evidence type="ECO:0000256" key="4">
    <source>
        <dbReference type="ARBA" id="ARBA00022490"/>
    </source>
</evidence>
<dbReference type="GO" id="GO:0003810">
    <property type="term" value="F:protein-glutamine gamma-glutamyltransferase activity"/>
    <property type="evidence" value="ECO:0007669"/>
    <property type="project" value="UniProtKB-EC"/>
</dbReference>
<reference evidence="27" key="1">
    <citation type="submission" date="2009-11" db="EMBL/GenBank/DDBJ databases">
        <authorList>
            <consortium name="Porcine genome sequencing project"/>
        </authorList>
    </citation>
    <scope>NUCLEOTIDE SEQUENCE [LARGE SCALE GENOMIC DNA]</scope>
    <source>
        <strain evidence="27">Duroc</strain>
    </source>
</reference>
<evidence type="ECO:0000256" key="7">
    <source>
        <dbReference type="ARBA" id="ARBA00022696"/>
    </source>
</evidence>
<organism evidence="26 27">
    <name type="scientific">Sus scrofa</name>
    <name type="common">Pig</name>
    <dbReference type="NCBI Taxonomy" id="9823"/>
    <lineage>
        <taxon>Eukaryota</taxon>
        <taxon>Metazoa</taxon>
        <taxon>Chordata</taxon>
        <taxon>Craniata</taxon>
        <taxon>Vertebrata</taxon>
        <taxon>Euteleostomi</taxon>
        <taxon>Mammalia</taxon>
        <taxon>Eutheria</taxon>
        <taxon>Laurasiatheria</taxon>
        <taxon>Artiodactyla</taxon>
        <taxon>Suina</taxon>
        <taxon>Suidae</taxon>
        <taxon>Sus</taxon>
    </lineage>
</organism>
<feature type="binding site" evidence="23">
    <location>
        <position position="494"/>
    </location>
    <ligand>
        <name>Ca(2+)</name>
        <dbReference type="ChEBI" id="CHEBI:29108"/>
    </ligand>
</feature>
<feature type="active site" evidence="22">
    <location>
        <position position="318"/>
    </location>
</feature>
<comment type="subunit">
    <text evidence="18">Tetramer of two A chains (F13A1) and two B (F13B) chains.</text>
</comment>
<dbReference type="SMART" id="SM00460">
    <property type="entry name" value="TGc"/>
    <property type="match status" value="1"/>
</dbReference>
<comment type="similarity">
    <text evidence="3">Belongs to the transglutaminase superfamily. Transglutaminase family.</text>
</comment>
<keyword evidence="29" id="KW-1267">Proteomics identification</keyword>
<feature type="active site" evidence="22">
    <location>
        <position position="400"/>
    </location>
</feature>
<feature type="binding site" evidence="23">
    <location>
        <position position="489"/>
    </location>
    <ligand>
        <name>Ca(2+)</name>
        <dbReference type="ChEBI" id="CHEBI:29108"/>
    </ligand>
</feature>
<dbReference type="PANTHER" id="PTHR11590">
    <property type="entry name" value="PROTEIN-GLUTAMINE GAMMA-GLUTAMYLTRANSFERASE"/>
    <property type="match status" value="1"/>
</dbReference>
<evidence type="ECO:0000256" key="13">
    <source>
        <dbReference type="ARBA" id="ARBA00023180"/>
    </source>
</evidence>
<dbReference type="InterPro" id="IPR008958">
    <property type="entry name" value="Transglutaminase_C"/>
</dbReference>
<evidence type="ECO:0000256" key="9">
    <source>
        <dbReference type="ARBA" id="ARBA00022837"/>
    </source>
</evidence>
<evidence type="ECO:0000256" key="12">
    <source>
        <dbReference type="ARBA" id="ARBA00023145"/>
    </source>
</evidence>
<keyword evidence="5" id="KW-0964">Secreted</keyword>
<evidence type="ECO:0000256" key="8">
    <source>
        <dbReference type="ARBA" id="ARBA00022723"/>
    </source>
</evidence>
<evidence type="ECO:0000256" key="15">
    <source>
        <dbReference type="ARBA" id="ARBA00024222"/>
    </source>
</evidence>
<evidence type="ECO:0000256" key="14">
    <source>
        <dbReference type="ARBA" id="ARBA00023315"/>
    </source>
</evidence>
<dbReference type="PIRSF" id="PIRSF000459">
    <property type="entry name" value="TGM_EBP42"/>
    <property type="match status" value="1"/>
</dbReference>
<dbReference type="Proteomes" id="UP000008227">
    <property type="component" value="Chromosome 7"/>
</dbReference>
<dbReference type="Reactome" id="R-SSC-114608">
    <property type="pathway name" value="Platelet degranulation"/>
</dbReference>
<dbReference type="FunFam" id="3.90.260.10:FF:000001">
    <property type="entry name" value="Protein-glutamine gamma-glutamyltransferase 2"/>
    <property type="match status" value="1"/>
</dbReference>
<dbReference type="InterPro" id="IPR014756">
    <property type="entry name" value="Ig_E-set"/>
</dbReference>
<dbReference type="Gene3D" id="2.60.40.10">
    <property type="entry name" value="Immunoglobulins"/>
    <property type="match status" value="3"/>
</dbReference>
<dbReference type="PROSITE" id="PS00547">
    <property type="entry name" value="TRANSGLUTAMINASES"/>
    <property type="match status" value="1"/>
</dbReference>
<dbReference type="Pfam" id="PF00927">
    <property type="entry name" value="Transglut_C"/>
    <property type="match status" value="2"/>
</dbReference>
<dbReference type="Ensembl" id="ENSSSCT00000083671.2">
    <property type="protein sequence ID" value="ENSSSCP00000071307.1"/>
    <property type="gene ID" value="ENSSSCG00000024310.5"/>
</dbReference>
<evidence type="ECO:0000256" key="17">
    <source>
        <dbReference type="ARBA" id="ARBA00058277"/>
    </source>
</evidence>
<evidence type="ECO:0000259" key="25">
    <source>
        <dbReference type="SMART" id="SM00460"/>
    </source>
</evidence>
<evidence type="ECO:0000256" key="3">
    <source>
        <dbReference type="ARBA" id="ARBA00005968"/>
    </source>
</evidence>
<reference evidence="26" key="4">
    <citation type="submission" date="2025-09" db="UniProtKB">
        <authorList>
            <consortium name="Ensembl"/>
        </authorList>
    </citation>
    <scope>IDENTIFICATION</scope>
</reference>
<evidence type="ECO:0000256" key="11">
    <source>
        <dbReference type="ARBA" id="ARBA00023084"/>
    </source>
</evidence>
<dbReference type="SMR" id="A0A5G2RIC7"/>
<dbReference type="Pfam" id="PF00868">
    <property type="entry name" value="Transglut_N"/>
    <property type="match status" value="1"/>
</dbReference>
<gene>
    <name evidence="26 28" type="primary">F13A1</name>
</gene>
<keyword evidence="6" id="KW-0808">Transferase</keyword>
<feature type="active site" evidence="22">
    <location>
        <position position="377"/>
    </location>
</feature>
<comment type="subcellular location">
    <subcellularLocation>
        <location evidence="1">Cytoplasm</location>
    </subcellularLocation>
    <subcellularLocation>
        <location evidence="2">Secreted</location>
    </subcellularLocation>
</comment>
<dbReference type="EC" id="2.3.2.13" evidence="15"/>
<evidence type="ECO:0000256" key="20">
    <source>
        <dbReference type="ARBA" id="ARBA00078127"/>
    </source>
</evidence>
<evidence type="ECO:0000256" key="18">
    <source>
        <dbReference type="ARBA" id="ARBA00064927"/>
    </source>
</evidence>
<evidence type="ECO:0000313" key="28">
    <source>
        <dbReference type="VGNC" id="VGNC:87858"/>
    </source>
</evidence>
<dbReference type="GO" id="GO:0005737">
    <property type="term" value="C:cytoplasm"/>
    <property type="evidence" value="ECO:0007669"/>
    <property type="project" value="UniProtKB-SubCell"/>
</dbReference>
<evidence type="ECO:0000256" key="16">
    <source>
        <dbReference type="ARBA" id="ARBA00051843"/>
    </source>
</evidence>
<evidence type="ECO:0000256" key="6">
    <source>
        <dbReference type="ARBA" id="ARBA00022679"/>
    </source>
</evidence>
<feature type="domain" description="Transglutaminase-like" evidence="25">
    <location>
        <begin position="310"/>
        <end position="403"/>
    </location>
</feature>
<keyword evidence="7" id="KW-0356">Hemostasis</keyword>
<dbReference type="GO" id="GO:0072378">
    <property type="term" value="P:blood coagulation, fibrin clot formation"/>
    <property type="evidence" value="ECO:0007669"/>
    <property type="project" value="Ensembl"/>
</dbReference>
<keyword evidence="8 23" id="KW-0479">Metal-binding</keyword>
<evidence type="ECO:0000256" key="23">
    <source>
        <dbReference type="PIRSR" id="PIRSR000459-2"/>
    </source>
</evidence>
<accession>A0A5G2RIC7</accession>
<keyword evidence="9 23" id="KW-0106">Calcium</keyword>
<evidence type="ECO:0000256" key="22">
    <source>
        <dbReference type="PIRSR" id="PIRSR000459-1"/>
    </source>
</evidence>
<keyword evidence="13" id="KW-0325">Glycoprotein</keyword>
<dbReference type="InterPro" id="IPR002931">
    <property type="entry name" value="Transglutaminase-like"/>
</dbReference>
<keyword evidence="11" id="KW-0094">Blood coagulation</keyword>
<feature type="binding site" evidence="23">
    <location>
        <position position="442"/>
    </location>
    <ligand>
        <name>Ca(2+)</name>
        <dbReference type="ChEBI" id="CHEBI:29108"/>
    </ligand>
</feature>
<dbReference type="GO" id="GO:0005576">
    <property type="term" value="C:extracellular region"/>
    <property type="evidence" value="ECO:0007669"/>
    <property type="project" value="UniProtKB-SubCell"/>
</dbReference>
<dbReference type="SUPFAM" id="SSF54001">
    <property type="entry name" value="Cysteine proteinases"/>
    <property type="match status" value="1"/>
</dbReference>
<feature type="region of interest" description="Disordered" evidence="24">
    <location>
        <begin position="1"/>
        <end position="39"/>
    </location>
</feature>
<evidence type="ECO:0000313" key="27">
    <source>
        <dbReference type="Proteomes" id="UP000008227"/>
    </source>
</evidence>
<dbReference type="STRING" id="9823.ENSSSCP00000071307"/>
<evidence type="ECO:0000256" key="21">
    <source>
        <dbReference type="ARBA" id="ARBA00082760"/>
    </source>
</evidence>
<comment type="catalytic activity">
    <reaction evidence="16">
        <text>L-glutaminyl-[protein] + L-lysyl-[protein] = [protein]-L-lysyl-N(6)-5-L-glutamyl-[protein] + NH4(+)</text>
        <dbReference type="Rhea" id="RHEA:54816"/>
        <dbReference type="Rhea" id="RHEA-COMP:9752"/>
        <dbReference type="Rhea" id="RHEA-COMP:10207"/>
        <dbReference type="Rhea" id="RHEA-COMP:14005"/>
        <dbReference type="ChEBI" id="CHEBI:28938"/>
        <dbReference type="ChEBI" id="CHEBI:29969"/>
        <dbReference type="ChEBI" id="CHEBI:30011"/>
        <dbReference type="ChEBI" id="CHEBI:138370"/>
        <dbReference type="EC" id="2.3.2.13"/>
    </reaction>
</comment>
<dbReference type="InParanoid" id="A0A5G2RIC7"/>
<protein>
    <recommendedName>
        <fullName evidence="19">Coagulation factor XIII A chain</fullName>
        <ecNumber evidence="15">2.3.2.13</ecNumber>
    </recommendedName>
    <alternativeName>
        <fullName evidence="20">Protein-glutamine gamma-glutamyltransferase A chain</fullName>
    </alternativeName>
    <alternativeName>
        <fullName evidence="21">Transglutaminase A chain</fullName>
    </alternativeName>
</protein>
<keyword evidence="10" id="KW-0007">Acetylation</keyword>
<keyword evidence="27" id="KW-1185">Reference proteome</keyword>
<evidence type="ECO:0000256" key="24">
    <source>
        <dbReference type="SAM" id="MobiDB-lite"/>
    </source>
</evidence>
<dbReference type="AlphaFoldDB" id="A0A5G2RIC7"/>
<sequence length="774" mass="87424">MAETPGTGAAFGGRRALPPNTSNAEENDPPTVELQGGLMPRGFNPQDYLNVTDVHLFKERWDSNKVDHHTDKYDSKKLIVRRGQPFYIQIDFSRPYDPRRDLFRVEYVIGRYPQENKGTYIPVPIVSELQRGKWGAKVITTEDRSVRLSVQPSPDCIVGKFRMYVAVWTPYGVIRTSRNPETDTYILFNPWCEEDAVYLDNDKEREEYVLNDIGVIFYGEFNDIKSRSWSYGQFEEGILDACLYMMDRAKMDLSGRGNPIKVSRVGSAMVNAKDDEGVLVGSWDNVYSYGVPPSAWTGSVDILLEYKSSQTPVRYGQCWVFAGVFNTFLRCLGIPARVVTNYFSAHDNNANLQLDIFLEEDGNVNSKLTKDSVWNYHCWNEAWMTRPDLPVGFGGWQVVDSTPQENSDGMYRCGPASVQAIKHGHVCFQFDAPFVFAEVNSDVIYITAKKDGTHVVKTLDTTHIGKLIVTKQVGADGMKDITDTYKFQEGQEEERLALETALMYGAKKPLSTEGIPKSRSDIHMDFEVERAVLGRDFKVVLTFRNNSPTRYSVTAYLSGNITFYTGVSKGEFKNETFNVTLEPLSFKTEAVWVRAGEYMGQLLEQAFLHFFVTARVNETNDVLAKQKSVVLTIPKISVKPSRSIYQGLVPGSLQTPKSIAMGSASRNSTHRGLHCACQVRGTQAVGSDMVVTVEFTNPLNEPLQNVWMRLDGPGVTRPLRKIFREIRPNATVQWEEVCRPWVSGPRKLMASMTSDSLRHVYGELNLHIQRRPSV</sequence>
<dbReference type="SUPFAM" id="SSF81296">
    <property type="entry name" value="E set domains"/>
    <property type="match status" value="1"/>
</dbReference>
<keyword evidence="14" id="KW-0012">Acyltransferase</keyword>
<proteinExistence type="evidence at protein level"/>